<organism evidence="2 3">
    <name type="scientific">Aspergillus mulundensis</name>
    <dbReference type="NCBI Taxonomy" id="1810919"/>
    <lineage>
        <taxon>Eukaryota</taxon>
        <taxon>Fungi</taxon>
        <taxon>Dikarya</taxon>
        <taxon>Ascomycota</taxon>
        <taxon>Pezizomycotina</taxon>
        <taxon>Eurotiomycetes</taxon>
        <taxon>Eurotiomycetidae</taxon>
        <taxon>Eurotiales</taxon>
        <taxon>Aspergillaceae</taxon>
        <taxon>Aspergillus</taxon>
        <taxon>Aspergillus subgen. Nidulantes</taxon>
    </lineage>
</organism>
<dbReference type="STRING" id="1810919.A0A3D8SLK0"/>
<dbReference type="RefSeq" id="XP_026606598.1">
    <property type="nucleotide sequence ID" value="XM_026745732.1"/>
</dbReference>
<feature type="domain" description="AB hydrolase-1" evidence="1">
    <location>
        <begin position="58"/>
        <end position="133"/>
    </location>
</feature>
<dbReference type="Pfam" id="PF00561">
    <property type="entry name" value="Abhydrolase_1"/>
    <property type="match status" value="1"/>
</dbReference>
<accession>A0A3D8SLK0</accession>
<dbReference type="InterPro" id="IPR029058">
    <property type="entry name" value="AB_hydrolase_fold"/>
</dbReference>
<dbReference type="GO" id="GO:0047372">
    <property type="term" value="F:monoacylglycerol lipase activity"/>
    <property type="evidence" value="ECO:0007669"/>
    <property type="project" value="TreeGrafter"/>
</dbReference>
<dbReference type="InterPro" id="IPR000073">
    <property type="entry name" value="AB_hydrolase_1"/>
</dbReference>
<dbReference type="AlphaFoldDB" id="A0A3D8SLK0"/>
<dbReference type="Gene3D" id="3.40.50.1820">
    <property type="entry name" value="alpha/beta hydrolase"/>
    <property type="match status" value="1"/>
</dbReference>
<dbReference type="GO" id="GO:0016020">
    <property type="term" value="C:membrane"/>
    <property type="evidence" value="ECO:0007669"/>
    <property type="project" value="TreeGrafter"/>
</dbReference>
<dbReference type="InterPro" id="IPR050266">
    <property type="entry name" value="AB_hydrolase_sf"/>
</dbReference>
<dbReference type="SUPFAM" id="SSF53474">
    <property type="entry name" value="alpha/beta-Hydrolases"/>
    <property type="match status" value="1"/>
</dbReference>
<dbReference type="PRINTS" id="PR00412">
    <property type="entry name" value="EPOXHYDRLASE"/>
</dbReference>
<dbReference type="Proteomes" id="UP000256690">
    <property type="component" value="Unassembled WGS sequence"/>
</dbReference>
<evidence type="ECO:0000313" key="3">
    <source>
        <dbReference type="Proteomes" id="UP000256690"/>
    </source>
</evidence>
<protein>
    <recommendedName>
        <fullName evidence="1">AB hydrolase-1 domain-containing protein</fullName>
    </recommendedName>
</protein>
<dbReference type="GeneID" id="38114086"/>
<dbReference type="PANTHER" id="PTHR43798">
    <property type="entry name" value="MONOACYLGLYCEROL LIPASE"/>
    <property type="match status" value="1"/>
</dbReference>
<gene>
    <name evidence="2" type="ORF">DSM5745_03716</name>
</gene>
<reference evidence="2 3" key="1">
    <citation type="journal article" date="2018" name="IMA Fungus">
        <title>IMA Genome-F 9: Draft genome sequence of Annulohypoxylon stygium, Aspergillus mulundensis, Berkeleyomyces basicola (syn. Thielaviopsis basicola), Ceratocystis smalleyi, two Cercospora beticola strains, Coleophoma cylindrospora, Fusarium fracticaudum, Phialophora cf. hyalina, and Morchella septimelata.</title>
        <authorList>
            <person name="Wingfield B.D."/>
            <person name="Bills G.F."/>
            <person name="Dong Y."/>
            <person name="Huang W."/>
            <person name="Nel W.J."/>
            <person name="Swalarsk-Parry B.S."/>
            <person name="Vaghefi N."/>
            <person name="Wilken P.M."/>
            <person name="An Z."/>
            <person name="de Beer Z.W."/>
            <person name="De Vos L."/>
            <person name="Chen L."/>
            <person name="Duong T.A."/>
            <person name="Gao Y."/>
            <person name="Hammerbacher A."/>
            <person name="Kikkert J.R."/>
            <person name="Li Y."/>
            <person name="Li H."/>
            <person name="Li K."/>
            <person name="Li Q."/>
            <person name="Liu X."/>
            <person name="Ma X."/>
            <person name="Naidoo K."/>
            <person name="Pethybridge S.J."/>
            <person name="Sun J."/>
            <person name="Steenkamp E.T."/>
            <person name="van der Nest M.A."/>
            <person name="van Wyk S."/>
            <person name="Wingfield M.J."/>
            <person name="Xiong C."/>
            <person name="Yue Q."/>
            <person name="Zhang X."/>
        </authorList>
    </citation>
    <scope>NUCLEOTIDE SEQUENCE [LARGE SCALE GENOMIC DNA]</scope>
    <source>
        <strain evidence="2 3">DSM 5745</strain>
    </source>
</reference>
<dbReference type="EMBL" id="PVWQ01000003">
    <property type="protein sequence ID" value="RDW87074.1"/>
    <property type="molecule type" value="Genomic_DNA"/>
</dbReference>
<sequence>MPRTQTIQVPHLGGISVGYALSGDKYDPSKPTCVLINSMCMTAALYNDQFNDAALTDAVNLLAIEPLGHGATSCATEHFTYWDTAIMALQVLDALGIEKAFALGTSQGGWMVTRMALLAPERILGLILLGTSLDSESADSRRKGCWDPLPLLKPFFDGWTSDAPTPEFVVEAAWCKMVGAMGFGAFATEERVGFWTKTLQEVYRGDEGRRKVRMALNCLLERDGLLLRLGDVKCPVSWLQGTDDTPFGSTVQPEQIRLFTRSKEAKLEIIEGGAHYLNATHPEKINQTILAMVRKYGTQ</sequence>
<proteinExistence type="predicted"/>
<dbReference type="OrthoDB" id="19657at2759"/>
<evidence type="ECO:0000313" key="2">
    <source>
        <dbReference type="EMBL" id="RDW87074.1"/>
    </source>
</evidence>
<comment type="caution">
    <text evidence="2">The sequence shown here is derived from an EMBL/GenBank/DDBJ whole genome shotgun (WGS) entry which is preliminary data.</text>
</comment>
<dbReference type="GO" id="GO:0046464">
    <property type="term" value="P:acylglycerol catabolic process"/>
    <property type="evidence" value="ECO:0007669"/>
    <property type="project" value="TreeGrafter"/>
</dbReference>
<name>A0A3D8SLK0_9EURO</name>
<evidence type="ECO:0000259" key="1">
    <source>
        <dbReference type="Pfam" id="PF00561"/>
    </source>
</evidence>
<dbReference type="PANTHER" id="PTHR43798:SF33">
    <property type="entry name" value="HYDROLASE, PUTATIVE (AFU_ORTHOLOGUE AFUA_2G14860)-RELATED"/>
    <property type="match status" value="1"/>
</dbReference>
<dbReference type="InterPro" id="IPR000639">
    <property type="entry name" value="Epox_hydrolase-like"/>
</dbReference>
<keyword evidence="3" id="KW-1185">Reference proteome</keyword>